<reference evidence="1" key="1">
    <citation type="submission" date="2020-11" db="EMBL/GenBank/DDBJ databases">
        <authorList>
            <person name="Tran Van P."/>
        </authorList>
    </citation>
    <scope>NUCLEOTIDE SEQUENCE</scope>
</reference>
<dbReference type="EMBL" id="OB661091">
    <property type="protein sequence ID" value="CAD7227277.1"/>
    <property type="molecule type" value="Genomic_DNA"/>
</dbReference>
<proteinExistence type="predicted"/>
<organism evidence="1">
    <name type="scientific">Cyprideis torosa</name>
    <dbReference type="NCBI Taxonomy" id="163714"/>
    <lineage>
        <taxon>Eukaryota</taxon>
        <taxon>Metazoa</taxon>
        <taxon>Ecdysozoa</taxon>
        <taxon>Arthropoda</taxon>
        <taxon>Crustacea</taxon>
        <taxon>Oligostraca</taxon>
        <taxon>Ostracoda</taxon>
        <taxon>Podocopa</taxon>
        <taxon>Podocopida</taxon>
        <taxon>Cytherocopina</taxon>
        <taxon>Cytheroidea</taxon>
        <taxon>Cytherideidae</taxon>
        <taxon>Cyprideis</taxon>
    </lineage>
</organism>
<protein>
    <submittedName>
        <fullName evidence="1">Uncharacterized protein</fullName>
    </submittedName>
</protein>
<accession>A0A7R8W973</accession>
<evidence type="ECO:0000313" key="1">
    <source>
        <dbReference type="EMBL" id="CAD7227277.1"/>
    </source>
</evidence>
<gene>
    <name evidence="1" type="ORF">CTOB1V02_LOCUS5185</name>
</gene>
<name>A0A7R8W973_9CRUS</name>
<dbReference type="AlphaFoldDB" id="A0A7R8W973"/>
<sequence length="170" mass="19876">MRQFSVREKKKKMKKKNSQSFPFVSWLTERDTWHKLSFVQIQALLDLAKIPTQQTKEATDECEDQGSSCQSVLRACYHLWLNGSRYEELDWESFQKIRCSSGASQVDDNIFVCCPSAERETLQDRLPSHPFVQWLLDIDGLEHLSQDNLRTLFRSPEAPQNVYGTRCRTK</sequence>